<feature type="domain" description="GST C-terminal" evidence="9">
    <location>
        <begin position="465"/>
        <end position="586"/>
    </location>
</feature>
<dbReference type="InterPro" id="IPR050213">
    <property type="entry name" value="GST_superfamily"/>
</dbReference>
<comment type="similarity">
    <text evidence="3">Belongs to the GST superfamily. Sigma family.</text>
</comment>
<sequence>KLIYFDLRGRAESIRQVFAHAGVAFDDVRISRAEWLALKPHTPYGQLPVLEVDGRPIGQSSAILRFLGKQFNLTGRTLLEEARVEMIGDLINEFYEEIKPYVAVVMGFAQGDKDHLYSSVFLPNRDKYLALLARNITGDFILDHVTWADIHLANSLEFLLSIVPSALDNFPMLKARVHHVHSTPRMKAYLHLREKKEQMIEEAKRQEEQRLRRAEEEKRELEMRMIREEEEARRRILVETAALHQEMGACELASNGVRSGHSTLSRNTGKPRGDTVSRQGTLSRRQTGVSGVSGAPTPARRRFEKEAVSRDGTLSRRPTGQSSVSGVTSQSTVVSRVETTVENQSLNQSRRSSRAAPQQEIHTHEVHSSNHVGKRLKGPALAATMVHYKLTYFDLRGRAESIRQVFAYAGVAFDDVRIPRGKWPELKPHTPFGQLPVLEVDGAPIAQSAAILRFLGKQFELTGKTPLEEAKLDMVVDQIADFTADIKAYMMVALGFVEGDKEALYSEVFLPNRDKHLALLAKQITGDYILGHITWADIHLANSLEGLLAKLPDFLDGHPHLKAYVHRIHAHPRLKAHLATRPDAPF</sequence>
<name>A0AAV5SW78_9BILA</name>
<feature type="domain" description="GST N-terminal" evidence="8">
    <location>
        <begin position="386"/>
        <end position="463"/>
    </location>
</feature>
<accession>A0AAV5SW78</accession>
<dbReference type="Pfam" id="PF02798">
    <property type="entry name" value="GST_N"/>
    <property type="match status" value="2"/>
</dbReference>
<keyword evidence="6" id="KW-0175">Coiled coil</keyword>
<dbReference type="EC" id="2.5.1.18" evidence="1"/>
<evidence type="ECO:0000256" key="6">
    <source>
        <dbReference type="SAM" id="Coils"/>
    </source>
</evidence>
<dbReference type="PROSITE" id="PS50404">
    <property type="entry name" value="GST_NTER"/>
    <property type="match status" value="2"/>
</dbReference>
<protein>
    <recommendedName>
        <fullName evidence="1">glutathione transferase</fullName>
        <ecNumber evidence="1">2.5.1.18</ecNumber>
    </recommendedName>
    <alternativeName>
        <fullName evidence="5">GST class-sigma</fullName>
    </alternativeName>
</protein>
<evidence type="ECO:0000256" key="7">
    <source>
        <dbReference type="SAM" id="MobiDB-lite"/>
    </source>
</evidence>
<feature type="domain" description="GST C-terminal" evidence="9">
    <location>
        <begin position="77"/>
        <end position="199"/>
    </location>
</feature>
<feature type="compositionally biased region" description="Polar residues" evidence="7">
    <location>
        <begin position="276"/>
        <end position="290"/>
    </location>
</feature>
<evidence type="ECO:0000256" key="3">
    <source>
        <dbReference type="ARBA" id="ARBA00038317"/>
    </source>
</evidence>
<dbReference type="InterPro" id="IPR040079">
    <property type="entry name" value="Glutathione_S-Trfase"/>
</dbReference>
<reference evidence="10" key="1">
    <citation type="submission" date="2023-10" db="EMBL/GenBank/DDBJ databases">
        <title>Genome assembly of Pristionchus species.</title>
        <authorList>
            <person name="Yoshida K."/>
            <person name="Sommer R.J."/>
        </authorList>
    </citation>
    <scope>NUCLEOTIDE SEQUENCE</scope>
    <source>
        <strain evidence="10">RS0144</strain>
    </source>
</reference>
<evidence type="ECO:0000256" key="5">
    <source>
        <dbReference type="ARBA" id="ARBA00078118"/>
    </source>
</evidence>
<keyword evidence="2" id="KW-0808">Transferase</keyword>
<evidence type="ECO:0000256" key="4">
    <source>
        <dbReference type="ARBA" id="ARBA00047960"/>
    </source>
</evidence>
<dbReference type="EMBL" id="BTSX01000002">
    <property type="protein sequence ID" value="GMS86627.1"/>
    <property type="molecule type" value="Genomic_DNA"/>
</dbReference>
<dbReference type="GO" id="GO:0004364">
    <property type="term" value="F:glutathione transferase activity"/>
    <property type="evidence" value="ECO:0007669"/>
    <property type="project" value="UniProtKB-EC"/>
</dbReference>
<dbReference type="Proteomes" id="UP001432027">
    <property type="component" value="Unassembled WGS sequence"/>
</dbReference>
<dbReference type="FunFam" id="1.20.1050.10:FF:000031">
    <property type="entry name" value="Glutathione S-Transferase"/>
    <property type="match status" value="1"/>
</dbReference>
<evidence type="ECO:0000313" key="10">
    <source>
        <dbReference type="EMBL" id="GMS86627.1"/>
    </source>
</evidence>
<feature type="compositionally biased region" description="Low complexity" evidence="7">
    <location>
        <begin position="319"/>
        <end position="342"/>
    </location>
</feature>
<feature type="compositionally biased region" description="Polar residues" evidence="7">
    <location>
        <begin position="256"/>
        <end position="268"/>
    </location>
</feature>
<dbReference type="PANTHER" id="PTHR11571:SF256">
    <property type="entry name" value="GST C-TERMINAL DOMAIN-CONTAINING PROTEIN-RELATED"/>
    <property type="match status" value="1"/>
</dbReference>
<dbReference type="SUPFAM" id="SSF52833">
    <property type="entry name" value="Thioredoxin-like"/>
    <property type="match status" value="2"/>
</dbReference>
<dbReference type="SFLD" id="SFLDG01205">
    <property type="entry name" value="AMPS.1"/>
    <property type="match status" value="2"/>
</dbReference>
<evidence type="ECO:0000313" key="11">
    <source>
        <dbReference type="Proteomes" id="UP001432027"/>
    </source>
</evidence>
<evidence type="ECO:0000259" key="8">
    <source>
        <dbReference type="PROSITE" id="PS50404"/>
    </source>
</evidence>
<dbReference type="AlphaFoldDB" id="A0AAV5SW78"/>
<dbReference type="InterPro" id="IPR036249">
    <property type="entry name" value="Thioredoxin-like_sf"/>
</dbReference>
<keyword evidence="11" id="KW-1185">Reference proteome</keyword>
<dbReference type="GO" id="GO:0005737">
    <property type="term" value="C:cytoplasm"/>
    <property type="evidence" value="ECO:0007669"/>
    <property type="project" value="UniProtKB-ARBA"/>
</dbReference>
<dbReference type="CDD" id="cd03039">
    <property type="entry name" value="GST_N_Sigma_like"/>
    <property type="match status" value="2"/>
</dbReference>
<evidence type="ECO:0000259" key="9">
    <source>
        <dbReference type="PROSITE" id="PS50405"/>
    </source>
</evidence>
<dbReference type="InterPro" id="IPR010987">
    <property type="entry name" value="Glutathione-S-Trfase_C-like"/>
</dbReference>
<dbReference type="InterPro" id="IPR036282">
    <property type="entry name" value="Glutathione-S-Trfase_C_sf"/>
</dbReference>
<feature type="domain" description="GST N-terminal" evidence="8">
    <location>
        <begin position="1"/>
        <end position="75"/>
    </location>
</feature>
<dbReference type="FunFam" id="3.40.30.10:FF:000035">
    <property type="entry name" value="hematopoietic prostaglandin D synthase"/>
    <property type="match status" value="2"/>
</dbReference>
<proteinExistence type="inferred from homology"/>
<feature type="region of interest" description="Disordered" evidence="7">
    <location>
        <begin position="253"/>
        <end position="375"/>
    </location>
</feature>
<feature type="coiled-coil region" evidence="6">
    <location>
        <begin position="186"/>
        <end position="231"/>
    </location>
</feature>
<comment type="catalytic activity">
    <reaction evidence="4">
        <text>RX + glutathione = an S-substituted glutathione + a halide anion + H(+)</text>
        <dbReference type="Rhea" id="RHEA:16437"/>
        <dbReference type="ChEBI" id="CHEBI:15378"/>
        <dbReference type="ChEBI" id="CHEBI:16042"/>
        <dbReference type="ChEBI" id="CHEBI:17792"/>
        <dbReference type="ChEBI" id="CHEBI:57925"/>
        <dbReference type="ChEBI" id="CHEBI:90779"/>
        <dbReference type="EC" id="2.5.1.18"/>
    </reaction>
</comment>
<gene>
    <name evidence="10" type="ORF">PENTCL1PPCAC_8802</name>
</gene>
<feature type="non-terminal residue" evidence="10">
    <location>
        <position position="1"/>
    </location>
</feature>
<evidence type="ECO:0000256" key="1">
    <source>
        <dbReference type="ARBA" id="ARBA00012452"/>
    </source>
</evidence>
<dbReference type="SUPFAM" id="SSF47616">
    <property type="entry name" value="GST C-terminal domain-like"/>
    <property type="match status" value="2"/>
</dbReference>
<dbReference type="InterPro" id="IPR004046">
    <property type="entry name" value="GST_C"/>
</dbReference>
<comment type="caution">
    <text evidence="10">The sequence shown here is derived from an EMBL/GenBank/DDBJ whole genome shotgun (WGS) entry which is preliminary data.</text>
</comment>
<dbReference type="Gene3D" id="3.40.30.10">
    <property type="entry name" value="Glutaredoxin"/>
    <property type="match status" value="2"/>
</dbReference>
<dbReference type="GO" id="GO:0004602">
    <property type="term" value="F:glutathione peroxidase activity"/>
    <property type="evidence" value="ECO:0007669"/>
    <property type="project" value="UniProtKB-ARBA"/>
</dbReference>
<dbReference type="Gene3D" id="1.20.1050.10">
    <property type="match status" value="2"/>
</dbReference>
<dbReference type="Pfam" id="PF14497">
    <property type="entry name" value="GST_C_3"/>
    <property type="match status" value="2"/>
</dbReference>
<dbReference type="SFLD" id="SFLDS00019">
    <property type="entry name" value="Glutathione_Transferase_(cytos"/>
    <property type="match status" value="2"/>
</dbReference>
<organism evidence="10 11">
    <name type="scientific">Pristionchus entomophagus</name>
    <dbReference type="NCBI Taxonomy" id="358040"/>
    <lineage>
        <taxon>Eukaryota</taxon>
        <taxon>Metazoa</taxon>
        <taxon>Ecdysozoa</taxon>
        <taxon>Nematoda</taxon>
        <taxon>Chromadorea</taxon>
        <taxon>Rhabditida</taxon>
        <taxon>Rhabditina</taxon>
        <taxon>Diplogasteromorpha</taxon>
        <taxon>Diplogasteroidea</taxon>
        <taxon>Neodiplogasteridae</taxon>
        <taxon>Pristionchus</taxon>
    </lineage>
</organism>
<dbReference type="PROSITE" id="PS50405">
    <property type="entry name" value="GST_CTER"/>
    <property type="match status" value="2"/>
</dbReference>
<evidence type="ECO:0000256" key="2">
    <source>
        <dbReference type="ARBA" id="ARBA00022679"/>
    </source>
</evidence>
<dbReference type="PANTHER" id="PTHR11571">
    <property type="entry name" value="GLUTATHIONE S-TRANSFERASE"/>
    <property type="match status" value="1"/>
</dbReference>
<dbReference type="GO" id="GO:0006749">
    <property type="term" value="P:glutathione metabolic process"/>
    <property type="evidence" value="ECO:0007669"/>
    <property type="project" value="TreeGrafter"/>
</dbReference>
<dbReference type="CDD" id="cd03192">
    <property type="entry name" value="GST_C_Sigma_like"/>
    <property type="match status" value="1"/>
</dbReference>
<dbReference type="InterPro" id="IPR004045">
    <property type="entry name" value="Glutathione_S-Trfase_N"/>
</dbReference>
<dbReference type="SFLD" id="SFLDG00363">
    <property type="entry name" value="AMPS_(cytGST):_Alpha-__Mu-__Pi"/>
    <property type="match status" value="2"/>
</dbReference>